<dbReference type="SUPFAM" id="SSF75304">
    <property type="entry name" value="Amidase signature (AS) enzymes"/>
    <property type="match status" value="1"/>
</dbReference>
<evidence type="ECO:0000259" key="1">
    <source>
        <dbReference type="Pfam" id="PF01425"/>
    </source>
</evidence>
<protein>
    <submittedName>
        <fullName evidence="2">Amidase</fullName>
    </submittedName>
</protein>
<organism evidence="2 3">
    <name type="scientific">Aliiroseovarius crassostreae</name>
    <dbReference type="NCBI Taxonomy" id="154981"/>
    <lineage>
        <taxon>Bacteria</taxon>
        <taxon>Pseudomonadati</taxon>
        <taxon>Pseudomonadota</taxon>
        <taxon>Alphaproteobacteria</taxon>
        <taxon>Rhodobacterales</taxon>
        <taxon>Paracoccaceae</taxon>
        <taxon>Aliiroseovarius</taxon>
    </lineage>
</organism>
<accession>A0A9Q9HCS8</accession>
<dbReference type="Gene3D" id="3.90.1300.10">
    <property type="entry name" value="Amidase signature (AS) domain"/>
    <property type="match status" value="1"/>
</dbReference>
<dbReference type="InterPro" id="IPR000120">
    <property type="entry name" value="Amidase"/>
</dbReference>
<dbReference type="PROSITE" id="PS00571">
    <property type="entry name" value="AMIDASES"/>
    <property type="match status" value="1"/>
</dbReference>
<gene>
    <name evidence="2" type="ORF">K3X48_03730</name>
</gene>
<name>A0A9Q9HCS8_9RHOB</name>
<dbReference type="PANTHER" id="PTHR11895:SF76">
    <property type="entry name" value="INDOLEACETAMIDE HYDROLASE"/>
    <property type="match status" value="1"/>
</dbReference>
<feature type="domain" description="Amidase" evidence="1">
    <location>
        <begin position="19"/>
        <end position="438"/>
    </location>
</feature>
<evidence type="ECO:0000313" key="2">
    <source>
        <dbReference type="EMBL" id="UWP96861.1"/>
    </source>
</evidence>
<dbReference type="InterPro" id="IPR036928">
    <property type="entry name" value="AS_sf"/>
</dbReference>
<dbReference type="GO" id="GO:0003824">
    <property type="term" value="F:catalytic activity"/>
    <property type="evidence" value="ECO:0007669"/>
    <property type="project" value="InterPro"/>
</dbReference>
<dbReference type="InterPro" id="IPR020556">
    <property type="entry name" value="Amidase_CS"/>
</dbReference>
<evidence type="ECO:0000313" key="3">
    <source>
        <dbReference type="Proteomes" id="UP001057991"/>
    </source>
</evidence>
<dbReference type="PANTHER" id="PTHR11895">
    <property type="entry name" value="TRANSAMIDASE"/>
    <property type="match status" value="1"/>
</dbReference>
<reference evidence="2" key="1">
    <citation type="submission" date="2021-08" db="EMBL/GenBank/DDBJ databases">
        <authorList>
            <person name="Nwanade C."/>
            <person name="Wang M."/>
            <person name="Masoudi A."/>
            <person name="Yu Z."/>
            <person name="Liu J."/>
        </authorList>
    </citation>
    <scope>NUCLEOTIDE SEQUENCE</scope>
    <source>
        <strain evidence="2">S056</strain>
    </source>
</reference>
<dbReference type="AlphaFoldDB" id="A0A9Q9HCS8"/>
<dbReference type="Pfam" id="PF01425">
    <property type="entry name" value="Amidase"/>
    <property type="match status" value="1"/>
</dbReference>
<dbReference type="Proteomes" id="UP001057991">
    <property type="component" value="Chromosome"/>
</dbReference>
<dbReference type="EMBL" id="CP080776">
    <property type="protein sequence ID" value="UWP96861.1"/>
    <property type="molecule type" value="Genomic_DNA"/>
</dbReference>
<dbReference type="InterPro" id="IPR023631">
    <property type="entry name" value="Amidase_dom"/>
</dbReference>
<proteinExistence type="predicted"/>
<sequence length="462" mass="48832">MEAHQVVTLLKARKLSPDELISAAEARMDQVEPAVNAVPVRCSTRARAQAMSLRPSDHPGDLAGLPIGIKDLTPVAGVRSTFGTKGLAENVPAESDPLVTRLERRGALVMGKTNTPEFGAGGNTFNEVFGATLNPYDTRRNAGGSSGGAAVSLATGALWLSHGSDHGGSLRTPAAYCGVVGLRTTPGLVAKSSLTGFVGEGVEGPMARSVTDCALFMDAMCGFDPRAPLSFPPPDAPYQEAIQTPLAPRIGWAPDLGGFAPVDADMADHLARAMAALDRIGAEVEEACPALPNLERTYHQLRGFMWAANFAKAPKSLTRHFKPTLRDNLAYGLSLGAEDYAEAQLGRSLIYDNMRVFLDHYDVLACPVVGNMPHAQSEEWVREVGGQSLSGYMDWLRFAFLATTAGLPAMSIPVGFSNDGLPVGLQLIGPPRGEAKLLSIAKWIEEALGGPNGPIDPVTPSR</sequence>